<organism evidence="9 10">
    <name type="scientific">Prorocentrum cordatum</name>
    <dbReference type="NCBI Taxonomy" id="2364126"/>
    <lineage>
        <taxon>Eukaryota</taxon>
        <taxon>Sar</taxon>
        <taxon>Alveolata</taxon>
        <taxon>Dinophyceae</taxon>
        <taxon>Prorocentrales</taxon>
        <taxon>Prorocentraceae</taxon>
        <taxon>Prorocentrum</taxon>
    </lineage>
</organism>
<dbReference type="EMBL" id="CAUYUJ010019939">
    <property type="protein sequence ID" value="CAK0894719.1"/>
    <property type="molecule type" value="Genomic_DNA"/>
</dbReference>
<evidence type="ECO:0000313" key="9">
    <source>
        <dbReference type="EMBL" id="CAK0894719.1"/>
    </source>
</evidence>
<dbReference type="PANTHER" id="PTHR15481">
    <property type="entry name" value="RIBONUCLEIC ACID BINDING PROTEIN S1"/>
    <property type="match status" value="1"/>
</dbReference>
<gene>
    <name evidence="9" type="ORF">PCOR1329_LOCUS73684</name>
</gene>
<dbReference type="InterPro" id="IPR034201">
    <property type="entry name" value="RNPS1_RRM"/>
</dbReference>
<keyword evidence="5" id="KW-0539">Nucleus</keyword>
<name>A0ABN9X5V3_9DINO</name>
<evidence type="ECO:0000259" key="8">
    <source>
        <dbReference type="PROSITE" id="PS50102"/>
    </source>
</evidence>
<evidence type="ECO:0000256" key="1">
    <source>
        <dbReference type="ARBA" id="ARBA00004123"/>
    </source>
</evidence>
<evidence type="ECO:0000256" key="2">
    <source>
        <dbReference type="ARBA" id="ARBA00022664"/>
    </source>
</evidence>
<dbReference type="InterPro" id="IPR000504">
    <property type="entry name" value="RRM_dom"/>
</dbReference>
<feature type="compositionally biased region" description="Basic and acidic residues" evidence="7">
    <location>
        <begin position="1"/>
        <end position="21"/>
    </location>
</feature>
<protein>
    <recommendedName>
        <fullName evidence="8">RRM domain-containing protein</fullName>
    </recommendedName>
</protein>
<dbReference type="InterPro" id="IPR035979">
    <property type="entry name" value="RBD_domain_sf"/>
</dbReference>
<evidence type="ECO:0000256" key="6">
    <source>
        <dbReference type="PROSITE-ProRule" id="PRU00176"/>
    </source>
</evidence>
<accession>A0ABN9X5V3</accession>
<feature type="domain" description="RRM" evidence="8">
    <location>
        <begin position="27"/>
        <end position="105"/>
    </location>
</feature>
<dbReference type="Pfam" id="PF00076">
    <property type="entry name" value="RRM_1"/>
    <property type="match status" value="1"/>
</dbReference>
<dbReference type="Proteomes" id="UP001189429">
    <property type="component" value="Unassembled WGS sequence"/>
</dbReference>
<feature type="region of interest" description="Disordered" evidence="7">
    <location>
        <begin position="1"/>
        <end position="26"/>
    </location>
</feature>
<feature type="region of interest" description="Disordered" evidence="7">
    <location>
        <begin position="86"/>
        <end position="151"/>
    </location>
</feature>
<keyword evidence="4" id="KW-0508">mRNA splicing</keyword>
<evidence type="ECO:0000256" key="7">
    <source>
        <dbReference type="SAM" id="MobiDB-lite"/>
    </source>
</evidence>
<dbReference type="PROSITE" id="PS50102">
    <property type="entry name" value="RRM"/>
    <property type="match status" value="1"/>
</dbReference>
<evidence type="ECO:0000256" key="5">
    <source>
        <dbReference type="ARBA" id="ARBA00023242"/>
    </source>
</evidence>
<dbReference type="Gene3D" id="3.30.70.330">
    <property type="match status" value="1"/>
</dbReference>
<reference evidence="9" key="1">
    <citation type="submission" date="2023-10" db="EMBL/GenBank/DDBJ databases">
        <authorList>
            <person name="Chen Y."/>
            <person name="Shah S."/>
            <person name="Dougan E. K."/>
            <person name="Thang M."/>
            <person name="Chan C."/>
        </authorList>
    </citation>
    <scope>NUCLEOTIDE SEQUENCE [LARGE SCALE GENOMIC DNA]</scope>
</reference>
<evidence type="ECO:0000256" key="3">
    <source>
        <dbReference type="ARBA" id="ARBA00022884"/>
    </source>
</evidence>
<evidence type="ECO:0000256" key="4">
    <source>
        <dbReference type="ARBA" id="ARBA00023187"/>
    </source>
</evidence>
<dbReference type="SMART" id="SM00361">
    <property type="entry name" value="RRM_1"/>
    <property type="match status" value="1"/>
</dbReference>
<keyword evidence="2" id="KW-0507">mRNA processing</keyword>
<dbReference type="CDD" id="cd12365">
    <property type="entry name" value="RRM_RNPS1"/>
    <property type="match status" value="1"/>
</dbReference>
<dbReference type="SMART" id="SM00360">
    <property type="entry name" value="RRM"/>
    <property type="match status" value="1"/>
</dbReference>
<dbReference type="InterPro" id="IPR012677">
    <property type="entry name" value="Nucleotide-bd_a/b_plait_sf"/>
</dbReference>
<comment type="subcellular location">
    <subcellularLocation>
        <location evidence="1">Nucleus</location>
    </subcellularLocation>
</comment>
<feature type="compositionally biased region" description="Pro residues" evidence="7">
    <location>
        <begin position="113"/>
        <end position="122"/>
    </location>
</feature>
<dbReference type="PANTHER" id="PTHR15481:SF0">
    <property type="entry name" value="LD23870P-RELATED"/>
    <property type="match status" value="1"/>
</dbReference>
<dbReference type="InterPro" id="IPR003954">
    <property type="entry name" value="RRM_euk-type"/>
</dbReference>
<comment type="caution">
    <text evidence="9">The sequence shown here is derived from an EMBL/GenBank/DDBJ whole genome shotgun (WGS) entry which is preliminary data.</text>
</comment>
<feature type="non-terminal residue" evidence="9">
    <location>
        <position position="151"/>
    </location>
</feature>
<proteinExistence type="predicted"/>
<evidence type="ECO:0000313" key="10">
    <source>
        <dbReference type="Proteomes" id="UP001189429"/>
    </source>
</evidence>
<keyword evidence="10" id="KW-1185">Reference proteome</keyword>
<feature type="compositionally biased region" description="Basic and acidic residues" evidence="7">
    <location>
        <begin position="123"/>
        <end position="151"/>
    </location>
</feature>
<keyword evidence="3 6" id="KW-0694">RNA-binding</keyword>
<sequence>MPATRERRGRSDESEGSDGRDKKRRKLVLSVSNLSRNVNQEHLKEIFGNYGKVKDATLAIDKVVGLPKGYAYVEFSSEREADSAVSHLHGGQIDGNVIKVEWQDQRKKQPARVEPPPRPPPPEPRKAEVRSRAPPARADRDRERDAARRKR</sequence>
<dbReference type="SUPFAM" id="SSF54928">
    <property type="entry name" value="RNA-binding domain, RBD"/>
    <property type="match status" value="1"/>
</dbReference>